<accession>A3VCJ6</accession>
<name>A3VCJ6_9RHOB</name>
<dbReference type="NCBIfam" id="NF033510">
    <property type="entry name" value="Ca_tandemer"/>
    <property type="match status" value="9"/>
</dbReference>
<comment type="caution">
    <text evidence="3">The sequence shown here is derived from an EMBL/GenBank/DDBJ whole genome shotgun (WGS) entry which is preliminary data.</text>
</comment>
<gene>
    <name evidence="3" type="ORF">RB2654_12354</name>
</gene>
<evidence type="ECO:0000259" key="2">
    <source>
        <dbReference type="Pfam" id="PF19077"/>
    </source>
</evidence>
<feature type="domain" description="Bacterial Ig-like" evidence="2">
    <location>
        <begin position="397"/>
        <end position="467"/>
    </location>
</feature>
<proteinExistence type="predicted"/>
<dbReference type="OrthoDB" id="7858035at2"/>
<feature type="domain" description="Bacterial Ig-like" evidence="2">
    <location>
        <begin position="686"/>
        <end position="759"/>
    </location>
</feature>
<dbReference type="Proteomes" id="UP000002931">
    <property type="component" value="Unassembled WGS sequence"/>
</dbReference>
<organism evidence="3 4">
    <name type="scientific">Maritimibacter alkaliphilus HTCC2654</name>
    <dbReference type="NCBI Taxonomy" id="314271"/>
    <lineage>
        <taxon>Bacteria</taxon>
        <taxon>Pseudomonadati</taxon>
        <taxon>Pseudomonadota</taxon>
        <taxon>Alphaproteobacteria</taxon>
        <taxon>Rhodobacterales</taxon>
        <taxon>Roseobacteraceae</taxon>
        <taxon>Maritimibacter</taxon>
    </lineage>
</organism>
<dbReference type="eggNOG" id="COG2911">
    <property type="taxonomic scope" value="Bacteria"/>
</dbReference>
<dbReference type="Pfam" id="PF17936">
    <property type="entry name" value="Big_6"/>
    <property type="match status" value="2"/>
</dbReference>
<feature type="domain" description="Bacterial Ig-like" evidence="2">
    <location>
        <begin position="495"/>
        <end position="565"/>
    </location>
</feature>
<protein>
    <submittedName>
        <fullName evidence="3">Uncharacterized protein</fullName>
    </submittedName>
</protein>
<evidence type="ECO:0000259" key="1">
    <source>
        <dbReference type="Pfam" id="PF17936"/>
    </source>
</evidence>
<dbReference type="InterPro" id="IPR044016">
    <property type="entry name" value="Big_13"/>
</dbReference>
<dbReference type="InterPro" id="IPR041498">
    <property type="entry name" value="Big_6"/>
</dbReference>
<evidence type="ECO:0000313" key="4">
    <source>
        <dbReference type="Proteomes" id="UP000002931"/>
    </source>
</evidence>
<dbReference type="Gene3D" id="2.60.40.10">
    <property type="entry name" value="Immunoglobulins"/>
    <property type="match status" value="10"/>
</dbReference>
<feature type="domain" description="Bacterial Ig" evidence="1">
    <location>
        <begin position="977"/>
        <end position="1051"/>
    </location>
</feature>
<dbReference type="Pfam" id="PF19077">
    <property type="entry name" value="Big_13"/>
    <property type="match status" value="3"/>
</dbReference>
<sequence>MRRLDVSGYIRKGDDLVLLMADGRQILLEDYFGPDGNPQADLYLNEGGHLIGTVVSATSEVSHHDTEIWGKYGELAALTFPDDPVVLAEGVYNDDADEAVAAALADQNGYVGSSRSDDAPTMLAGFGLAPLAGLGTAGTGIVLGTGVLGAAALVGSATSVKNTGGTSTGGGTTGGSGTSITAKIFDANADYSFNRSSTKTVTINGQAEPNSEVLVTIGGQSITVYSNFEGRWSAKFTGGNFPGDGDYRVTVVVTEPGGTTVNLSGQHVVIDTTPPNVEFDRYVGVQGFVVNAVENQTGFTLVGNGEAGAKVTIQVNGFTRSTTVNVNGEWSIDFSHGDLPTGEYDIDVFITSVDAYGNATTITHTMTVDTIAPAAAIDLTLSTDNVVNASERHAGVEITGTAEPGARLEITMNGVTHTTVASVTGSWSVTYTSSEIPSGTYTSTITVKATDAAGNVTNTSSTIDIDTDGAVTLSSGTGSGGEVVVNGVAQAGTVLLSGTAEAGSSIVVSVGGMTYSATAGSGGTWTAVVPGMNIAGGEYTKQINVTATDLAGNVSTASGTMLVDTENLLALAMNFGGADNIINKAEAVSGVTFTGIGEPGASISVSFQGRTHTGTVAANGSWSVPFAGGEVPTGAYQATVFVKSTDIVGNVTTMTEIVQVDTMTSVTATLSGTGGDGIANYAETVAGLTLTGIAEPGASVNVSIGGVVRPAAVAANGSWSVTYPQGSIASGEYTANVSVTSTDAAGNTATATTTVSIDTLVTDFAFTGSPTGGDGVLAGSELSSGLNLTGTVEIGAQVTVSIGATTRVATVNPDGSWSVSFAPGSIPNGEYDTLLSVTATDAAGNTSILTETVRIDTVAGDLALSPAAIEIDDVVNLTERADGVVIHGTATPGLVVTVGLGAAQTTTVAAMNGTWSATFPANQIPAGTYVSQITASINDGYGNTKTVTDSVAIDTVVTNFSSDGVVDNDGVVNAVERADGITLTGTVEPGSVVSVKMGLVTQTATVDGSGNWTVNFAKSSVPTGEQGVNVVVTATDAAGNSAMLTDTVVVDTEVNRLAIATPIAGDGYINATEAALGLTLTGVVEAGSTVVVDIDGTSHTATVDGAGNWTASFSAGELGTGEDTLDVTVSATDAAGNTRTITDTVELDTEAPDAAFVTAFNRSGDLLRGFSVDAGDATAALSTVGLDGSQGTIGNMQFANPIATGEVDFYFTQTLPNGSHLVITKTDDAGNESATLFALDKGLPNAVDLSNPGLTGHEIEAVDLRFAEDSTLVITSDLLEGLSGNSNTLTIHGSGDDAVNVDRTNGAAMSDTNTNVTIGGETYSIYTLGDEGGTLIIDDDIRLTT</sequence>
<dbReference type="STRING" id="314271.RB2654_12354"/>
<dbReference type="InterPro" id="IPR013783">
    <property type="entry name" value="Ig-like_fold"/>
</dbReference>
<feature type="domain" description="Bacterial Ig" evidence="1">
    <location>
        <begin position="784"/>
        <end position="852"/>
    </location>
</feature>
<keyword evidence="4" id="KW-1185">Reference proteome</keyword>
<reference evidence="3 4" key="1">
    <citation type="journal article" date="2010" name="J. Bacteriol.">
        <title>Genome sequences of Pelagibaca bermudensis HTCC2601T and Maritimibacter alkaliphilus HTCC2654T, the type strains of two marine Roseobacter genera.</title>
        <authorList>
            <person name="Thrash J.C."/>
            <person name="Cho J.C."/>
            <person name="Ferriera S."/>
            <person name="Johnson J."/>
            <person name="Vergin K.L."/>
            <person name="Giovannoni S.J."/>
        </authorList>
    </citation>
    <scope>NUCLEOTIDE SEQUENCE [LARGE SCALE GENOMIC DNA]</scope>
    <source>
        <strain evidence="3 4">HTCC2654</strain>
    </source>
</reference>
<evidence type="ECO:0000313" key="3">
    <source>
        <dbReference type="EMBL" id="EAQ13862.1"/>
    </source>
</evidence>
<dbReference type="HOGENOM" id="CLU_005787_0_0_5"/>
<dbReference type="EMBL" id="AAMT01000003">
    <property type="protein sequence ID" value="EAQ13862.1"/>
    <property type="molecule type" value="Genomic_DNA"/>
</dbReference>